<evidence type="ECO:0000313" key="4">
    <source>
        <dbReference type="Proteomes" id="UP001381693"/>
    </source>
</evidence>
<evidence type="ECO:0000313" key="3">
    <source>
        <dbReference type="EMBL" id="KAK7071644.1"/>
    </source>
</evidence>
<accession>A0AAN8X402</accession>
<organism evidence="3 4">
    <name type="scientific">Halocaridina rubra</name>
    <name type="common">Hawaiian red shrimp</name>
    <dbReference type="NCBI Taxonomy" id="373956"/>
    <lineage>
        <taxon>Eukaryota</taxon>
        <taxon>Metazoa</taxon>
        <taxon>Ecdysozoa</taxon>
        <taxon>Arthropoda</taxon>
        <taxon>Crustacea</taxon>
        <taxon>Multicrustacea</taxon>
        <taxon>Malacostraca</taxon>
        <taxon>Eumalacostraca</taxon>
        <taxon>Eucarida</taxon>
        <taxon>Decapoda</taxon>
        <taxon>Pleocyemata</taxon>
        <taxon>Caridea</taxon>
        <taxon>Atyoidea</taxon>
        <taxon>Atyidae</taxon>
        <taxon>Halocaridina</taxon>
    </lineage>
</organism>
<comment type="caution">
    <text evidence="3">The sequence shown here is derived from an EMBL/GenBank/DDBJ whole genome shotgun (WGS) entry which is preliminary data.</text>
</comment>
<keyword evidence="2" id="KW-0472">Membrane</keyword>
<name>A0AAN8X402_HALRR</name>
<feature type="transmembrane region" description="Helical" evidence="2">
    <location>
        <begin position="12"/>
        <end position="29"/>
    </location>
</feature>
<feature type="compositionally biased region" description="Basic and acidic residues" evidence="1">
    <location>
        <begin position="205"/>
        <end position="238"/>
    </location>
</feature>
<dbReference type="Proteomes" id="UP001381693">
    <property type="component" value="Unassembled WGS sequence"/>
</dbReference>
<feature type="region of interest" description="Disordered" evidence="1">
    <location>
        <begin position="84"/>
        <end position="116"/>
    </location>
</feature>
<keyword evidence="4" id="KW-1185">Reference proteome</keyword>
<protein>
    <submittedName>
        <fullName evidence="3">Uncharacterized protein</fullName>
    </submittedName>
</protein>
<feature type="region of interest" description="Disordered" evidence="1">
    <location>
        <begin position="205"/>
        <end position="241"/>
    </location>
</feature>
<dbReference type="EMBL" id="JAXCGZ010014110">
    <property type="protein sequence ID" value="KAK7071644.1"/>
    <property type="molecule type" value="Genomic_DNA"/>
</dbReference>
<keyword evidence="2" id="KW-1133">Transmembrane helix</keyword>
<reference evidence="3 4" key="1">
    <citation type="submission" date="2023-11" db="EMBL/GenBank/DDBJ databases">
        <title>Halocaridina rubra genome assembly.</title>
        <authorList>
            <person name="Smith C."/>
        </authorList>
    </citation>
    <scope>NUCLEOTIDE SEQUENCE [LARGE SCALE GENOMIC DNA]</scope>
    <source>
        <strain evidence="3">EP-1</strain>
        <tissue evidence="3">Whole</tissue>
    </source>
</reference>
<dbReference type="AlphaFoldDB" id="A0AAN8X402"/>
<sequence length="270" mass="30521">MIAYLKCFIPNSASVLVVLCISLLNLLFINKTNAKAFDDHERIGHLKVKRSLEDSVVYPMHGIPTGPPLESFDESQMQRFNSLSNAQVDPSQKVQDSKNITGFPVPEKSNRRSLEKAQSQLLKEPLAKSLPLRGSCVSGVSSKNKKHPLKDTVELYEALGNVLEHVMGIEQPVSDPEEMRMRAFVLERQSSLGVEVVLQKETHFWERHRNEENPSGSNKDDSPSNKKDFSPRREHYVEDDAINEQQTQITVHEGSRLRLVCNVTGLQSYK</sequence>
<gene>
    <name evidence="3" type="ORF">SK128_013093</name>
</gene>
<feature type="compositionally biased region" description="Polar residues" evidence="1">
    <location>
        <begin position="84"/>
        <end position="100"/>
    </location>
</feature>
<proteinExistence type="predicted"/>
<feature type="non-terminal residue" evidence="3">
    <location>
        <position position="270"/>
    </location>
</feature>
<evidence type="ECO:0000256" key="1">
    <source>
        <dbReference type="SAM" id="MobiDB-lite"/>
    </source>
</evidence>
<keyword evidence="2" id="KW-0812">Transmembrane</keyword>
<evidence type="ECO:0000256" key="2">
    <source>
        <dbReference type="SAM" id="Phobius"/>
    </source>
</evidence>